<feature type="transmembrane region" description="Helical" evidence="6">
    <location>
        <begin position="273"/>
        <end position="298"/>
    </location>
</feature>
<feature type="domain" description="Cytochrome C biogenesis protein transmembrane" evidence="7">
    <location>
        <begin position="53"/>
        <end position="281"/>
    </location>
</feature>
<evidence type="ECO:0000256" key="5">
    <source>
        <dbReference type="ARBA" id="ARBA00023136"/>
    </source>
</evidence>
<dbReference type="GO" id="GO:0016020">
    <property type="term" value="C:membrane"/>
    <property type="evidence" value="ECO:0007669"/>
    <property type="project" value="UniProtKB-SubCell"/>
</dbReference>
<feature type="transmembrane region" description="Helical" evidence="6">
    <location>
        <begin position="193"/>
        <end position="220"/>
    </location>
</feature>
<dbReference type="EMBL" id="UOEU01000769">
    <property type="protein sequence ID" value="VAW39895.1"/>
    <property type="molecule type" value="Genomic_DNA"/>
</dbReference>
<organism evidence="8">
    <name type="scientific">hydrothermal vent metagenome</name>
    <dbReference type="NCBI Taxonomy" id="652676"/>
    <lineage>
        <taxon>unclassified sequences</taxon>
        <taxon>metagenomes</taxon>
        <taxon>ecological metagenomes</taxon>
    </lineage>
</organism>
<protein>
    <recommendedName>
        <fullName evidence="7">Cytochrome C biogenesis protein transmembrane domain-containing protein</fullName>
    </recommendedName>
</protein>
<sequence length="299" mass="31289">MSGQIVKDNGRIPPRAWLQYVVTLLVLGGIILIGYSGFRAFASGAVGTTNLYLLAIIAGVASFFSPCAFPLLPSYLSFYYTAGAEEVAQSEKTLDIGRGLKLGLASALGVMSFALVLGVIIALLGAGAGKSLSISGAEPNQFVRTFRGVVGVALLGLGIFQLTGRTLKPKFADTFAYQTRPQQNGRRGAATTLYLYGLGYNAAGMGCTGPILAGLMLVALTSGGFTSALTAFAIFALTMGLLMLAISILVAASRQNLINNLKAATPKIKWVSSILLIIVGLFNIYTSLNLAQFVQALFP</sequence>
<accession>A0A3B0V8J9</accession>
<dbReference type="InterPro" id="IPR051790">
    <property type="entry name" value="Cytochrome_c-biogenesis_DsbD"/>
</dbReference>
<gene>
    <name evidence="8" type="ORF">MNBD_CHLOROFLEXI01-136</name>
</gene>
<dbReference type="PANTHER" id="PTHR31272:SF9">
    <property type="entry name" value="BLL1027 PROTEIN"/>
    <property type="match status" value="1"/>
</dbReference>
<evidence type="ECO:0000313" key="8">
    <source>
        <dbReference type="EMBL" id="VAW39895.1"/>
    </source>
</evidence>
<comment type="subcellular location">
    <subcellularLocation>
        <location evidence="1">Membrane</location>
        <topology evidence="1">Multi-pass membrane protein</topology>
    </subcellularLocation>
</comment>
<feature type="transmembrane region" description="Helical" evidence="6">
    <location>
        <begin position="17"/>
        <end position="38"/>
    </location>
</feature>
<evidence type="ECO:0000256" key="6">
    <source>
        <dbReference type="SAM" id="Phobius"/>
    </source>
</evidence>
<feature type="transmembrane region" description="Helical" evidence="6">
    <location>
        <begin position="50"/>
        <end position="72"/>
    </location>
</feature>
<reference evidence="8" key="1">
    <citation type="submission" date="2018-06" db="EMBL/GenBank/DDBJ databases">
        <authorList>
            <person name="Zhirakovskaya E."/>
        </authorList>
    </citation>
    <scope>NUCLEOTIDE SEQUENCE</scope>
</reference>
<evidence type="ECO:0000256" key="2">
    <source>
        <dbReference type="ARBA" id="ARBA00006143"/>
    </source>
</evidence>
<comment type="similarity">
    <text evidence="2">Belongs to the DsbD family.</text>
</comment>
<keyword evidence="3 6" id="KW-0812">Transmembrane</keyword>
<evidence type="ECO:0000256" key="4">
    <source>
        <dbReference type="ARBA" id="ARBA00022989"/>
    </source>
</evidence>
<dbReference type="Pfam" id="PF02683">
    <property type="entry name" value="DsbD_TM"/>
    <property type="match status" value="1"/>
</dbReference>
<feature type="transmembrane region" description="Helical" evidence="6">
    <location>
        <begin position="102"/>
        <end position="125"/>
    </location>
</feature>
<evidence type="ECO:0000256" key="3">
    <source>
        <dbReference type="ARBA" id="ARBA00022692"/>
    </source>
</evidence>
<evidence type="ECO:0000259" key="7">
    <source>
        <dbReference type="Pfam" id="PF02683"/>
    </source>
</evidence>
<dbReference type="PANTHER" id="PTHR31272">
    <property type="entry name" value="CYTOCHROME C-TYPE BIOGENESIS PROTEIN HI_1454-RELATED"/>
    <property type="match status" value="1"/>
</dbReference>
<proteinExistence type="inferred from homology"/>
<evidence type="ECO:0000256" key="1">
    <source>
        <dbReference type="ARBA" id="ARBA00004141"/>
    </source>
</evidence>
<dbReference type="GO" id="GO:0017004">
    <property type="term" value="P:cytochrome complex assembly"/>
    <property type="evidence" value="ECO:0007669"/>
    <property type="project" value="InterPro"/>
</dbReference>
<dbReference type="AlphaFoldDB" id="A0A3B0V8J9"/>
<keyword evidence="5 6" id="KW-0472">Membrane</keyword>
<feature type="transmembrane region" description="Helical" evidence="6">
    <location>
        <begin position="232"/>
        <end position="252"/>
    </location>
</feature>
<keyword evidence="4 6" id="KW-1133">Transmembrane helix</keyword>
<name>A0A3B0V8J9_9ZZZZ</name>
<dbReference type="InterPro" id="IPR003834">
    <property type="entry name" value="Cyt_c_assmbl_TM_dom"/>
</dbReference>